<comment type="subcellular location">
    <subcellularLocation>
        <location evidence="1">Cell membrane</location>
        <topology evidence="1">Multi-pass membrane protein</topology>
    </subcellularLocation>
</comment>
<keyword evidence="5" id="KW-0133">Cell shape</keyword>
<feature type="transmembrane region" description="Helical" evidence="8">
    <location>
        <begin position="126"/>
        <end position="151"/>
    </location>
</feature>
<dbReference type="InterPro" id="IPR007227">
    <property type="entry name" value="Cell_shape_determining_MreD"/>
</dbReference>
<evidence type="ECO:0000256" key="2">
    <source>
        <dbReference type="ARBA" id="ARBA00007776"/>
    </source>
</evidence>
<evidence type="ECO:0000256" key="7">
    <source>
        <dbReference type="ARBA" id="ARBA00023136"/>
    </source>
</evidence>
<evidence type="ECO:0000256" key="4">
    <source>
        <dbReference type="ARBA" id="ARBA00022692"/>
    </source>
</evidence>
<dbReference type="GO" id="GO:0005886">
    <property type="term" value="C:plasma membrane"/>
    <property type="evidence" value="ECO:0007669"/>
    <property type="project" value="UniProtKB-SubCell"/>
</dbReference>
<dbReference type="NCBIfam" id="TIGR03426">
    <property type="entry name" value="shape_MreD"/>
    <property type="match status" value="1"/>
</dbReference>
<keyword evidence="4 8" id="KW-0812">Transmembrane</keyword>
<gene>
    <name evidence="9" type="ORF">NCTC10571_01906</name>
</gene>
<dbReference type="RefSeq" id="WP_008537203.1">
    <property type="nucleotide sequence ID" value="NZ_UGPP01000001.1"/>
</dbReference>
<evidence type="ECO:0000256" key="5">
    <source>
        <dbReference type="ARBA" id="ARBA00022960"/>
    </source>
</evidence>
<dbReference type="GO" id="GO:0008360">
    <property type="term" value="P:regulation of cell shape"/>
    <property type="evidence" value="ECO:0007669"/>
    <property type="project" value="UniProtKB-KW"/>
</dbReference>
<protein>
    <submittedName>
        <fullName evidence="9">Rod shape-determining protein MreD</fullName>
    </submittedName>
</protein>
<evidence type="ECO:0000256" key="8">
    <source>
        <dbReference type="SAM" id="Phobius"/>
    </source>
</evidence>
<proteinExistence type="inferred from homology"/>
<evidence type="ECO:0000313" key="10">
    <source>
        <dbReference type="Proteomes" id="UP000255234"/>
    </source>
</evidence>
<dbReference type="EMBL" id="UGPP01000001">
    <property type="protein sequence ID" value="STY71743.1"/>
    <property type="molecule type" value="Genomic_DNA"/>
</dbReference>
<dbReference type="Pfam" id="PF04093">
    <property type="entry name" value="MreD"/>
    <property type="match status" value="1"/>
</dbReference>
<keyword evidence="6 8" id="KW-1133">Transmembrane helix</keyword>
<dbReference type="GeneID" id="62779245"/>
<dbReference type="Proteomes" id="UP000255234">
    <property type="component" value="Unassembled WGS sequence"/>
</dbReference>
<keyword evidence="3" id="KW-1003">Cell membrane</keyword>
<dbReference type="AlphaFoldDB" id="A0A378NTN8"/>
<feature type="transmembrane region" description="Helical" evidence="8">
    <location>
        <begin position="66"/>
        <end position="83"/>
    </location>
</feature>
<accession>A0A378NTN8</accession>
<feature type="transmembrane region" description="Helical" evidence="8">
    <location>
        <begin position="6"/>
        <end position="27"/>
    </location>
</feature>
<comment type="similarity">
    <text evidence="2">Belongs to the MreD family.</text>
</comment>
<keyword evidence="7 8" id="KW-0472">Membrane</keyword>
<evidence type="ECO:0000256" key="1">
    <source>
        <dbReference type="ARBA" id="ARBA00004651"/>
    </source>
</evidence>
<sequence>MKTVIPCFLLIFIAYILQSSVFNIIAYDGISVDLILLLVIFFSIIYDKYAILYGFCAGLFQDLASGTFLGIHTLSLVIICILIHKISQLIYKENIFLPIVASVFSTFLNYFIIALFIFLLGYSYNIWLVINNMIIALIYNLVFAYPVYFIVVKIDAKLQYWIKRSEQF</sequence>
<evidence type="ECO:0000256" key="3">
    <source>
        <dbReference type="ARBA" id="ARBA00022475"/>
    </source>
</evidence>
<feature type="transmembrane region" description="Helical" evidence="8">
    <location>
        <begin position="95"/>
        <end position="120"/>
    </location>
</feature>
<reference evidence="9 10" key="1">
    <citation type="submission" date="2018-06" db="EMBL/GenBank/DDBJ databases">
        <authorList>
            <consortium name="Pathogen Informatics"/>
            <person name="Doyle S."/>
        </authorList>
    </citation>
    <scope>NUCLEOTIDE SEQUENCE [LARGE SCALE GENOMIC DNA]</scope>
    <source>
        <strain evidence="9 10">NCTC10571</strain>
    </source>
</reference>
<evidence type="ECO:0000256" key="6">
    <source>
        <dbReference type="ARBA" id="ARBA00022989"/>
    </source>
</evidence>
<feature type="transmembrane region" description="Helical" evidence="8">
    <location>
        <begin position="34"/>
        <end position="60"/>
    </location>
</feature>
<evidence type="ECO:0000313" key="9">
    <source>
        <dbReference type="EMBL" id="STY71743.1"/>
    </source>
</evidence>
<dbReference type="PIRSF" id="PIRSF037497">
    <property type="entry name" value="MreD_Clostridium/Treponema_prd"/>
    <property type="match status" value="1"/>
</dbReference>
<name>A0A378NTN8_9FIRM</name>
<organism evidence="9 10">
    <name type="scientific">Megamonas hypermegale</name>
    <dbReference type="NCBI Taxonomy" id="158847"/>
    <lineage>
        <taxon>Bacteria</taxon>
        <taxon>Bacillati</taxon>
        <taxon>Bacillota</taxon>
        <taxon>Negativicutes</taxon>
        <taxon>Selenomonadales</taxon>
        <taxon>Selenomonadaceae</taxon>
        <taxon>Megamonas</taxon>
    </lineage>
</organism>
<dbReference type="InterPro" id="IPR017225">
    <property type="entry name" value="Cell_shape_determin_MreD_prd"/>
</dbReference>